<dbReference type="EMBL" id="CP048113">
    <property type="protein sequence ID" value="QHS58044.1"/>
    <property type="molecule type" value="Genomic_DNA"/>
</dbReference>
<keyword evidence="7" id="KW-1185">Reference proteome</keyword>
<evidence type="ECO:0000313" key="6">
    <source>
        <dbReference type="EMBL" id="QHS58050.1"/>
    </source>
</evidence>
<evidence type="ECO:0000256" key="3">
    <source>
        <dbReference type="ARBA" id="ARBA00023172"/>
    </source>
</evidence>
<comment type="similarity">
    <text evidence="1">Belongs to the 'phage' integrase family.</text>
</comment>
<dbReference type="KEGG" id="chih:GWR21_00090"/>
<evidence type="ECO:0000313" key="7">
    <source>
        <dbReference type="Proteomes" id="UP000476411"/>
    </source>
</evidence>
<dbReference type="AlphaFoldDB" id="A0A6B9Z750"/>
<accession>A0A6B9Z750</accession>
<dbReference type="GO" id="GO:0006310">
    <property type="term" value="P:DNA recombination"/>
    <property type="evidence" value="ECO:0007669"/>
    <property type="project" value="UniProtKB-KW"/>
</dbReference>
<evidence type="ECO:0000256" key="2">
    <source>
        <dbReference type="ARBA" id="ARBA00023125"/>
    </source>
</evidence>
<gene>
    <name evidence="5" type="ORF">GWR21_00090</name>
    <name evidence="6" type="ORF">GWR21_00120</name>
</gene>
<evidence type="ECO:0000313" key="5">
    <source>
        <dbReference type="EMBL" id="QHS58044.1"/>
    </source>
</evidence>
<dbReference type="SUPFAM" id="SSF56349">
    <property type="entry name" value="DNA breaking-rejoining enzymes"/>
    <property type="match status" value="1"/>
</dbReference>
<feature type="domain" description="Tyr recombinase" evidence="4">
    <location>
        <begin position="110"/>
        <end position="285"/>
    </location>
</feature>
<dbReference type="Proteomes" id="UP000476411">
    <property type="component" value="Chromosome"/>
</dbReference>
<dbReference type="EMBL" id="CP048113">
    <property type="protein sequence ID" value="QHS58050.1"/>
    <property type="molecule type" value="Genomic_DNA"/>
</dbReference>
<dbReference type="GO" id="GO:0015074">
    <property type="term" value="P:DNA integration"/>
    <property type="evidence" value="ECO:0007669"/>
    <property type="project" value="InterPro"/>
</dbReference>
<evidence type="ECO:0000256" key="1">
    <source>
        <dbReference type="ARBA" id="ARBA00008857"/>
    </source>
</evidence>
<dbReference type="InterPro" id="IPR011010">
    <property type="entry name" value="DNA_brk_join_enz"/>
</dbReference>
<keyword evidence="3" id="KW-0233">DNA recombination</keyword>
<dbReference type="PANTHER" id="PTHR30349">
    <property type="entry name" value="PHAGE INTEGRASE-RELATED"/>
    <property type="match status" value="1"/>
</dbReference>
<dbReference type="PANTHER" id="PTHR30349:SF41">
    <property type="entry name" value="INTEGRASE_RECOMBINASE PROTEIN MJ0367-RELATED"/>
    <property type="match status" value="1"/>
</dbReference>
<name>A0A6B9Z750_9BACT</name>
<dbReference type="Gene3D" id="1.10.443.10">
    <property type="entry name" value="Intergrase catalytic core"/>
    <property type="match status" value="1"/>
</dbReference>
<dbReference type="RefSeq" id="WP_162329754.1">
    <property type="nucleotide sequence ID" value="NZ_CP048113.1"/>
</dbReference>
<organism evidence="6 7">
    <name type="scientific">Chitinophaga agri</name>
    <dbReference type="NCBI Taxonomy" id="2703787"/>
    <lineage>
        <taxon>Bacteria</taxon>
        <taxon>Pseudomonadati</taxon>
        <taxon>Bacteroidota</taxon>
        <taxon>Chitinophagia</taxon>
        <taxon>Chitinophagales</taxon>
        <taxon>Chitinophagaceae</taxon>
        <taxon>Chitinophaga</taxon>
    </lineage>
</organism>
<evidence type="ECO:0000259" key="4">
    <source>
        <dbReference type="PROSITE" id="PS51898"/>
    </source>
</evidence>
<dbReference type="PROSITE" id="PS51898">
    <property type="entry name" value="TYR_RECOMBINASE"/>
    <property type="match status" value="1"/>
</dbReference>
<protein>
    <submittedName>
        <fullName evidence="6">Tyrosine-type recombinase/integrase</fullName>
    </submittedName>
</protein>
<proteinExistence type="inferred from homology"/>
<dbReference type="InterPro" id="IPR002104">
    <property type="entry name" value="Integrase_catalytic"/>
</dbReference>
<reference evidence="6 7" key="1">
    <citation type="submission" date="2020-01" db="EMBL/GenBank/DDBJ databases">
        <title>Complete genome sequence of Chitinophaga sp. H33E-04 isolated from quinoa roots.</title>
        <authorList>
            <person name="Weon H.-Y."/>
            <person name="Lee S.A."/>
        </authorList>
    </citation>
    <scope>NUCLEOTIDE SEQUENCE [LARGE SCALE GENOMIC DNA]</scope>
    <source>
        <strain evidence="6 7">H33E-04</strain>
    </source>
</reference>
<dbReference type="Pfam" id="PF00589">
    <property type="entry name" value="Phage_integrase"/>
    <property type="match status" value="1"/>
</dbReference>
<dbReference type="InterPro" id="IPR050090">
    <property type="entry name" value="Tyrosine_recombinase_XerCD"/>
</dbReference>
<dbReference type="InterPro" id="IPR013762">
    <property type="entry name" value="Integrase-like_cat_sf"/>
</dbReference>
<keyword evidence="2" id="KW-0238">DNA-binding</keyword>
<dbReference type="KEGG" id="chih:GWR21_00120"/>
<sequence>MERYVIAFRDYLQQSGYGIGTQRMLPACVREFLSHGSFKSLLEITPSIIGVFYEWLHIRPSKRKGGGALSGMMIRHYVYALRVFFSWQEHSGGLAYNPMSGLRLGKGERNNREALHIAVVEELFSAADSHRERVMLHLFYSCGLRRSEAEKLNVRDVQVRHRLLYVRSGKGASRRVIPLTGRVAGELSIYLDEYRKAKGEDKSAFMLNRVGGRMSGESYSRLLKKVVSRARLWEGITPHYLRHSIATHLLQGGMSLEYVRDFLGHRHLEATQVYAKVGAHQLVGL</sequence>
<dbReference type="GO" id="GO:0003677">
    <property type="term" value="F:DNA binding"/>
    <property type="evidence" value="ECO:0007669"/>
    <property type="project" value="UniProtKB-KW"/>
</dbReference>